<feature type="domain" description="HTH cro/C1-type" evidence="1">
    <location>
        <begin position="46"/>
        <end position="92"/>
    </location>
</feature>
<evidence type="ECO:0000313" key="2">
    <source>
        <dbReference type="EMBL" id="KPA89896.1"/>
    </source>
</evidence>
<reference evidence="2 3" key="1">
    <citation type="journal article" date="2015" name="PLoS ONE">
        <title>Rice-Infecting Pseudomonas Genomes Are Highly Accessorized and Harbor Multiple Putative Virulence Mechanisms to Cause Sheath Brown Rot.</title>
        <authorList>
            <person name="Quibod I.L."/>
            <person name="Grande G."/>
            <person name="Oreiro E.G."/>
            <person name="Borja F.N."/>
            <person name="Dossa G.S."/>
            <person name="Mauleon R."/>
            <person name="Cruz C.V."/>
            <person name="Oliva R."/>
        </authorList>
    </citation>
    <scope>NUCLEOTIDE SEQUENCE [LARGE SCALE GENOMIC DNA]</scope>
    <source>
        <strain evidence="2 3">IRRI 6609</strain>
    </source>
</reference>
<evidence type="ECO:0000313" key="3">
    <source>
        <dbReference type="Proteomes" id="UP000037931"/>
    </source>
</evidence>
<dbReference type="Pfam" id="PF13744">
    <property type="entry name" value="HTH_37"/>
    <property type="match status" value="1"/>
</dbReference>
<dbReference type="PATRIC" id="fig|50340.43.peg.1049"/>
<dbReference type="CDD" id="cd00093">
    <property type="entry name" value="HTH_XRE"/>
    <property type="match status" value="1"/>
</dbReference>
<comment type="caution">
    <text evidence="2">The sequence shown here is derived from an EMBL/GenBank/DDBJ whole genome shotgun (WGS) entry which is preliminary data.</text>
</comment>
<dbReference type="InterPro" id="IPR001387">
    <property type="entry name" value="Cro/C1-type_HTH"/>
</dbReference>
<dbReference type="GO" id="GO:0003677">
    <property type="term" value="F:DNA binding"/>
    <property type="evidence" value="ECO:0007669"/>
    <property type="project" value="InterPro"/>
</dbReference>
<sequence length="101" mass="11319">MSDHVHIERFSSVWDALEETPREAANMRLRSRLMLELIRSISAWELSQKAAAKRLGISQPRLNDLLNGKIDKFSLDALVNLSEPAQLDVDLCFGQGATQLA</sequence>
<dbReference type="InterPro" id="IPR010982">
    <property type="entry name" value="Lambda_DNA-bd_dom_sf"/>
</dbReference>
<dbReference type="PROSITE" id="PS50943">
    <property type="entry name" value="HTH_CROC1"/>
    <property type="match status" value="1"/>
</dbReference>
<dbReference type="InterPro" id="IPR039554">
    <property type="entry name" value="HigA2-like_HTH"/>
</dbReference>
<dbReference type="Gene3D" id="1.10.260.40">
    <property type="entry name" value="lambda repressor-like DNA-binding domains"/>
    <property type="match status" value="1"/>
</dbReference>
<dbReference type="SMART" id="SM00530">
    <property type="entry name" value="HTH_XRE"/>
    <property type="match status" value="1"/>
</dbReference>
<dbReference type="EMBL" id="JSYZ01000014">
    <property type="protein sequence ID" value="KPA89896.1"/>
    <property type="molecule type" value="Genomic_DNA"/>
</dbReference>
<dbReference type="AlphaFoldDB" id="A0A0N0E3C6"/>
<accession>A0A0N0E3C6</accession>
<dbReference type="SUPFAM" id="SSF47413">
    <property type="entry name" value="lambda repressor-like DNA-binding domains"/>
    <property type="match status" value="1"/>
</dbReference>
<evidence type="ECO:0000259" key="1">
    <source>
        <dbReference type="PROSITE" id="PS50943"/>
    </source>
</evidence>
<dbReference type="OrthoDB" id="9788479at2"/>
<dbReference type="Proteomes" id="UP000037931">
    <property type="component" value="Unassembled WGS sequence"/>
</dbReference>
<proteinExistence type="predicted"/>
<gene>
    <name evidence="2" type="ORF">PF66_03751</name>
</gene>
<dbReference type="RefSeq" id="WP_054057816.1">
    <property type="nucleotide sequence ID" value="NZ_JSYZ01000014.1"/>
</dbReference>
<dbReference type="STRING" id="50340.PF66_03751"/>
<name>A0A0N0E3C6_9PSED</name>
<keyword evidence="3" id="KW-1185">Reference proteome</keyword>
<protein>
    <submittedName>
        <fullName evidence="2">Putative conserved small protein</fullName>
    </submittedName>
</protein>
<organism evidence="2 3">
    <name type="scientific">Pseudomonas asplenii</name>
    <dbReference type="NCBI Taxonomy" id="53407"/>
    <lineage>
        <taxon>Bacteria</taxon>
        <taxon>Pseudomonadati</taxon>
        <taxon>Pseudomonadota</taxon>
        <taxon>Gammaproteobacteria</taxon>
        <taxon>Pseudomonadales</taxon>
        <taxon>Pseudomonadaceae</taxon>
        <taxon>Pseudomonas</taxon>
    </lineage>
</organism>